<comment type="subcellular location">
    <subcellularLocation>
        <location evidence="1">Nucleus</location>
    </subcellularLocation>
</comment>
<evidence type="ECO:0000259" key="14">
    <source>
        <dbReference type="PROSITE" id="PS51195"/>
    </source>
</evidence>
<feature type="compositionally biased region" description="Basic and acidic residues" evidence="11">
    <location>
        <begin position="137"/>
        <end position="146"/>
    </location>
</feature>
<keyword evidence="6 10" id="KW-0067">ATP-binding</keyword>
<dbReference type="eggNOG" id="KOG0347">
    <property type="taxonomic scope" value="Eukaryota"/>
</dbReference>
<dbReference type="Proteomes" id="UP000013776">
    <property type="component" value="Unassembled WGS sequence"/>
</dbReference>
<keyword evidence="16" id="KW-1185">Reference proteome</keyword>
<dbReference type="GO" id="GO:0005524">
    <property type="term" value="F:ATP binding"/>
    <property type="evidence" value="ECO:0007669"/>
    <property type="project" value="UniProtKB-KW"/>
</dbReference>
<feature type="domain" description="Helicase C-terminal" evidence="13">
    <location>
        <begin position="422"/>
        <end position="568"/>
    </location>
</feature>
<dbReference type="CDD" id="cd18787">
    <property type="entry name" value="SF2_C_DEAD"/>
    <property type="match status" value="1"/>
</dbReference>
<evidence type="ECO:0000256" key="2">
    <source>
        <dbReference type="ARBA" id="ARBA00022517"/>
    </source>
</evidence>
<dbReference type="AlphaFoldDB" id="R4XP02"/>
<dbReference type="OrthoDB" id="4310724at2759"/>
<dbReference type="InterPro" id="IPR050079">
    <property type="entry name" value="DEAD_box_RNA_helicase"/>
</dbReference>
<dbReference type="PROSITE" id="PS51194">
    <property type="entry name" value="HELICASE_CTER"/>
    <property type="match status" value="1"/>
</dbReference>
<evidence type="ECO:0000313" key="16">
    <source>
        <dbReference type="Proteomes" id="UP000013776"/>
    </source>
</evidence>
<dbReference type="SMART" id="SM00490">
    <property type="entry name" value="HELICc"/>
    <property type="match status" value="1"/>
</dbReference>
<dbReference type="GO" id="GO:0005829">
    <property type="term" value="C:cytosol"/>
    <property type="evidence" value="ECO:0007669"/>
    <property type="project" value="TreeGrafter"/>
</dbReference>
<feature type="domain" description="DEAD-box RNA helicase Q" evidence="14">
    <location>
        <begin position="164"/>
        <end position="192"/>
    </location>
</feature>
<dbReference type="STRING" id="1097556.R4XP02"/>
<feature type="short sequence motif" description="Q motif" evidence="9">
    <location>
        <begin position="164"/>
        <end position="192"/>
    </location>
</feature>
<dbReference type="Pfam" id="PF00271">
    <property type="entry name" value="Helicase_C"/>
    <property type="match status" value="1"/>
</dbReference>
<evidence type="ECO:0000256" key="9">
    <source>
        <dbReference type="PROSITE-ProRule" id="PRU00552"/>
    </source>
</evidence>
<dbReference type="InterPro" id="IPR001650">
    <property type="entry name" value="Helicase_C-like"/>
</dbReference>
<keyword evidence="7" id="KW-0694">RNA-binding</keyword>
<evidence type="ECO:0000256" key="11">
    <source>
        <dbReference type="SAM" id="MobiDB-lite"/>
    </source>
</evidence>
<dbReference type="GO" id="GO:0005634">
    <property type="term" value="C:nucleus"/>
    <property type="evidence" value="ECO:0007669"/>
    <property type="project" value="UniProtKB-SubCell"/>
</dbReference>
<dbReference type="CDD" id="cd17946">
    <property type="entry name" value="DEADc_DDX24"/>
    <property type="match status" value="1"/>
</dbReference>
<protein>
    <recommendedName>
        <fullName evidence="17">ATP-dependent RNA helicase mak5</fullName>
    </recommendedName>
</protein>
<dbReference type="GO" id="GO:0042254">
    <property type="term" value="P:ribosome biogenesis"/>
    <property type="evidence" value="ECO:0007669"/>
    <property type="project" value="UniProtKB-KW"/>
</dbReference>
<evidence type="ECO:0000256" key="6">
    <source>
        <dbReference type="ARBA" id="ARBA00022840"/>
    </source>
</evidence>
<evidence type="ECO:0000256" key="5">
    <source>
        <dbReference type="ARBA" id="ARBA00022806"/>
    </source>
</evidence>
<comment type="caution">
    <text evidence="15">The sequence shown here is derived from an EMBL/GenBank/DDBJ whole genome shotgun (WGS) entry which is preliminary data.</text>
</comment>
<dbReference type="InterPro" id="IPR011545">
    <property type="entry name" value="DEAD/DEAH_box_helicase_dom"/>
</dbReference>
<proteinExistence type="inferred from homology"/>
<dbReference type="Gene3D" id="3.40.50.300">
    <property type="entry name" value="P-loop containing nucleotide triphosphate hydrolases"/>
    <property type="match status" value="2"/>
</dbReference>
<keyword evidence="2" id="KW-0690">Ribosome biogenesis</keyword>
<dbReference type="Pfam" id="PF00270">
    <property type="entry name" value="DEAD"/>
    <property type="match status" value="1"/>
</dbReference>
<dbReference type="PROSITE" id="PS51195">
    <property type="entry name" value="Q_MOTIF"/>
    <property type="match status" value="1"/>
</dbReference>
<evidence type="ECO:0000256" key="1">
    <source>
        <dbReference type="ARBA" id="ARBA00004123"/>
    </source>
</evidence>
<dbReference type="InterPro" id="IPR000629">
    <property type="entry name" value="RNA-helicase_DEAD-box_CS"/>
</dbReference>
<dbReference type="PROSITE" id="PS00039">
    <property type="entry name" value="DEAD_ATP_HELICASE"/>
    <property type="match status" value="1"/>
</dbReference>
<feature type="compositionally biased region" description="Polar residues" evidence="11">
    <location>
        <begin position="21"/>
        <end position="34"/>
    </location>
</feature>
<dbReference type="GO" id="GO:0016787">
    <property type="term" value="F:hydrolase activity"/>
    <property type="evidence" value="ECO:0007669"/>
    <property type="project" value="UniProtKB-KW"/>
</dbReference>
<keyword evidence="4 10" id="KW-0378">Hydrolase</keyword>
<dbReference type="InterPro" id="IPR014014">
    <property type="entry name" value="RNA_helicase_DEAD_Q_motif"/>
</dbReference>
<name>R4XP02_TAPDE</name>
<keyword evidence="5 10" id="KW-0347">Helicase</keyword>
<gene>
    <name evidence="15" type="ORF">TAPDE_005564</name>
</gene>
<dbReference type="GO" id="GO:0003723">
    <property type="term" value="F:RNA binding"/>
    <property type="evidence" value="ECO:0007669"/>
    <property type="project" value="UniProtKB-KW"/>
</dbReference>
<evidence type="ECO:0000259" key="12">
    <source>
        <dbReference type="PROSITE" id="PS51192"/>
    </source>
</evidence>
<keyword evidence="3 10" id="KW-0547">Nucleotide-binding</keyword>
<dbReference type="SUPFAM" id="SSF52540">
    <property type="entry name" value="P-loop containing nucleoside triphosphate hydrolases"/>
    <property type="match status" value="1"/>
</dbReference>
<dbReference type="PANTHER" id="PTHR47959:SF24">
    <property type="entry name" value="ATP-DEPENDENT RNA HELICASE"/>
    <property type="match status" value="1"/>
</dbReference>
<keyword evidence="8" id="KW-0539">Nucleus</keyword>
<accession>R4XP02</accession>
<evidence type="ECO:0000256" key="7">
    <source>
        <dbReference type="ARBA" id="ARBA00022884"/>
    </source>
</evidence>
<dbReference type="PROSITE" id="PS51192">
    <property type="entry name" value="HELICASE_ATP_BIND_1"/>
    <property type="match status" value="1"/>
</dbReference>
<evidence type="ECO:0000256" key="10">
    <source>
        <dbReference type="RuleBase" id="RU000492"/>
    </source>
</evidence>
<evidence type="ECO:0008006" key="17">
    <source>
        <dbReference type="Google" id="ProtNLM"/>
    </source>
</evidence>
<evidence type="ECO:0000256" key="4">
    <source>
        <dbReference type="ARBA" id="ARBA00022801"/>
    </source>
</evidence>
<dbReference type="GO" id="GO:0003724">
    <property type="term" value="F:RNA helicase activity"/>
    <property type="evidence" value="ECO:0007669"/>
    <property type="project" value="InterPro"/>
</dbReference>
<evidence type="ECO:0000313" key="15">
    <source>
        <dbReference type="EMBL" id="CCG84990.1"/>
    </source>
</evidence>
<dbReference type="InterPro" id="IPR027417">
    <property type="entry name" value="P-loop_NTPase"/>
</dbReference>
<reference evidence="15 16" key="1">
    <citation type="journal article" date="2013" name="MBio">
        <title>Genome sequencing of the plant pathogen Taphrina deformans, the causal agent of peach leaf curl.</title>
        <authorList>
            <person name="Cisse O.H."/>
            <person name="Almeida J.M.G.C.F."/>
            <person name="Fonseca A."/>
            <person name="Kumar A.A."/>
            <person name="Salojaervi J."/>
            <person name="Overmyer K."/>
            <person name="Hauser P.M."/>
            <person name="Pagni M."/>
        </authorList>
    </citation>
    <scope>NUCLEOTIDE SEQUENCE [LARGE SCALE GENOMIC DNA]</scope>
    <source>
        <strain evidence="16">PYCC 5710 / ATCC 11124 / CBS 356.35 / IMI 108563 / JCM 9778 / NBRC 8474</strain>
    </source>
</reference>
<feature type="region of interest" description="Disordered" evidence="11">
    <location>
        <begin position="1"/>
        <end position="49"/>
    </location>
</feature>
<dbReference type="PANTHER" id="PTHR47959">
    <property type="entry name" value="ATP-DEPENDENT RNA HELICASE RHLE-RELATED"/>
    <property type="match status" value="1"/>
</dbReference>
<dbReference type="InterPro" id="IPR014001">
    <property type="entry name" value="Helicase_ATP-bd"/>
</dbReference>
<feature type="domain" description="Helicase ATP-binding" evidence="12">
    <location>
        <begin position="195"/>
        <end position="373"/>
    </location>
</feature>
<organism evidence="15 16">
    <name type="scientific">Taphrina deformans (strain PYCC 5710 / ATCC 11124 / CBS 356.35 / IMI 108563 / JCM 9778 / NBRC 8474)</name>
    <name type="common">Peach leaf curl fungus</name>
    <name type="synonym">Lalaria deformans</name>
    <dbReference type="NCBI Taxonomy" id="1097556"/>
    <lineage>
        <taxon>Eukaryota</taxon>
        <taxon>Fungi</taxon>
        <taxon>Dikarya</taxon>
        <taxon>Ascomycota</taxon>
        <taxon>Taphrinomycotina</taxon>
        <taxon>Taphrinomycetes</taxon>
        <taxon>Taphrinales</taxon>
        <taxon>Taphrinaceae</taxon>
        <taxon>Taphrina</taxon>
    </lineage>
</organism>
<dbReference type="SMART" id="SM00487">
    <property type="entry name" value="DEXDc"/>
    <property type="match status" value="1"/>
</dbReference>
<dbReference type="EMBL" id="CAHR02000371">
    <property type="protein sequence ID" value="CCG84990.1"/>
    <property type="molecule type" value="Genomic_DNA"/>
</dbReference>
<dbReference type="GO" id="GO:0010467">
    <property type="term" value="P:gene expression"/>
    <property type="evidence" value="ECO:0007669"/>
    <property type="project" value="UniProtKB-ARBA"/>
</dbReference>
<evidence type="ECO:0000256" key="3">
    <source>
        <dbReference type="ARBA" id="ARBA00022741"/>
    </source>
</evidence>
<sequence>MLASDFLRRKKRSLNKAEGSHQATSGQAVSTAQQGGMIVAESSSDGPHWKKSRLPDFPMGSMDGFLELEELDGADASQFAQKIDGSGRPGTKTFHNDDFSTSYDILPFHQFNLEDEGQESLDPDRSRLKSIKKGRPSRREGQLESELEDHSYKSLSTCKSSSSSAWQNLGLCNSIADGLCSLGFVTPTQIQTLAIPAVLTGEDVVGKASTGSGKTLAFGLPILEYIMSIPVPQRSTSALIFAPTRELAQQISQHLLAFASMTQASVLTITGGLAMEKQIRMFKHVPDIVVATPGRLWDLLSSQEGFLSQLRGIRFLVLDEADRLLQKGHFAELTKIVEALDDDSHRQTLVFSATFDNELQRKLVAGKAISNDTPTKDELSIQLLLQKIKLRTSPTFLDANPKTQIVASVKQCLIETSPMDKDFYLYYLLLRHPARTLIFTNSISDVHRLVHLLSLLGIAASGLHSNKQQKARLKSIERFKTEPSAVLVASDVAARGLDIPLVDTVIHYHLPRTADLYVHRSGRTARASAGGLSMLICSSNEKHALKKLQMALKISSISEFPVSAEQVGLIRPRVNIARQVQKLEDGVSRKGGSRDAWLADAAADLGVELENTGQNDSIVHEKGMIKSLRKRLTSMLQVPFSDGFSGKYLTKGGGQLAQRLLTGQTHRSFVGGKIEKLSEHFGL</sequence>
<evidence type="ECO:0000259" key="13">
    <source>
        <dbReference type="PROSITE" id="PS51194"/>
    </source>
</evidence>
<comment type="similarity">
    <text evidence="10">Belongs to the DEAD box helicase family.</text>
</comment>
<evidence type="ECO:0000256" key="8">
    <source>
        <dbReference type="ARBA" id="ARBA00023242"/>
    </source>
</evidence>
<feature type="region of interest" description="Disordered" evidence="11">
    <location>
        <begin position="115"/>
        <end position="146"/>
    </location>
</feature>